<dbReference type="Proteomes" id="UP000289857">
    <property type="component" value="Unassembled WGS sequence"/>
</dbReference>
<evidence type="ECO:0000256" key="5">
    <source>
        <dbReference type="ARBA" id="ARBA00023136"/>
    </source>
</evidence>
<keyword evidence="4 7" id="KW-0812">Transmembrane</keyword>
<keyword evidence="6 7" id="KW-0998">Cell outer membrane</keyword>
<dbReference type="InterPro" id="IPR036942">
    <property type="entry name" value="Beta-barrel_TonB_sf"/>
</dbReference>
<dbReference type="SUPFAM" id="SSF49464">
    <property type="entry name" value="Carboxypeptidase regulatory domain-like"/>
    <property type="match status" value="1"/>
</dbReference>
<dbReference type="InterPro" id="IPR008969">
    <property type="entry name" value="CarboxyPept-like_regulatory"/>
</dbReference>
<evidence type="ECO:0000256" key="8">
    <source>
        <dbReference type="SAM" id="SignalP"/>
    </source>
</evidence>
<feature type="signal peptide" evidence="8">
    <location>
        <begin position="1"/>
        <end position="22"/>
    </location>
</feature>
<evidence type="ECO:0000256" key="2">
    <source>
        <dbReference type="ARBA" id="ARBA00022448"/>
    </source>
</evidence>
<keyword evidence="5 7" id="KW-0472">Membrane</keyword>
<feature type="chain" id="PRO_5020285323" evidence="8">
    <location>
        <begin position="23"/>
        <end position="1076"/>
    </location>
</feature>
<dbReference type="InterPro" id="IPR012910">
    <property type="entry name" value="Plug_dom"/>
</dbReference>
<dbReference type="Gene3D" id="2.40.170.20">
    <property type="entry name" value="TonB-dependent receptor, beta-barrel domain"/>
    <property type="match status" value="1"/>
</dbReference>
<dbReference type="NCBIfam" id="TIGR04057">
    <property type="entry name" value="SusC_RagA_signa"/>
    <property type="match status" value="1"/>
</dbReference>
<dbReference type="EMBL" id="SBKN01000006">
    <property type="protein sequence ID" value="RXR21946.1"/>
    <property type="molecule type" value="Genomic_DNA"/>
</dbReference>
<dbReference type="SUPFAM" id="SSF56935">
    <property type="entry name" value="Porins"/>
    <property type="match status" value="1"/>
</dbReference>
<accession>A0A4Q1K8H5</accession>
<evidence type="ECO:0000256" key="6">
    <source>
        <dbReference type="ARBA" id="ARBA00023237"/>
    </source>
</evidence>
<gene>
    <name evidence="10" type="ORF">EQG61_10710</name>
</gene>
<dbReference type="OrthoDB" id="9768177at2"/>
<evidence type="ECO:0000313" key="10">
    <source>
        <dbReference type="EMBL" id="RXR21946.1"/>
    </source>
</evidence>
<evidence type="ECO:0000256" key="4">
    <source>
        <dbReference type="ARBA" id="ARBA00022692"/>
    </source>
</evidence>
<keyword evidence="3 7" id="KW-1134">Transmembrane beta strand</keyword>
<dbReference type="GO" id="GO:0009279">
    <property type="term" value="C:cell outer membrane"/>
    <property type="evidence" value="ECO:0007669"/>
    <property type="project" value="UniProtKB-SubCell"/>
</dbReference>
<dbReference type="Gene3D" id="2.170.130.10">
    <property type="entry name" value="TonB-dependent receptor, plug domain"/>
    <property type="match status" value="1"/>
</dbReference>
<proteinExistence type="inferred from homology"/>
<dbReference type="NCBIfam" id="TIGR04056">
    <property type="entry name" value="OMP_RagA_SusC"/>
    <property type="match status" value="1"/>
</dbReference>
<organism evidence="10 11">
    <name type="scientific">Flavobacterium stagni</name>
    <dbReference type="NCBI Taxonomy" id="2506421"/>
    <lineage>
        <taxon>Bacteria</taxon>
        <taxon>Pseudomonadati</taxon>
        <taxon>Bacteroidota</taxon>
        <taxon>Flavobacteriia</taxon>
        <taxon>Flavobacteriales</taxon>
        <taxon>Flavobacteriaceae</taxon>
        <taxon>Flavobacterium</taxon>
    </lineage>
</organism>
<keyword evidence="11" id="KW-1185">Reference proteome</keyword>
<name>A0A4Q1K8H5_9FLAO</name>
<comment type="subcellular location">
    <subcellularLocation>
        <location evidence="1 7">Cell outer membrane</location>
        <topology evidence="1 7">Multi-pass membrane protein</topology>
    </subcellularLocation>
</comment>
<dbReference type="AlphaFoldDB" id="A0A4Q1K8H5"/>
<keyword evidence="2 7" id="KW-0813">Transport</keyword>
<reference evidence="11" key="1">
    <citation type="submission" date="2019-01" db="EMBL/GenBank/DDBJ databases">
        <title>Cytophagaceae bacterium strain CAR-16.</title>
        <authorList>
            <person name="Chen W.-M."/>
        </authorList>
    </citation>
    <scope>NUCLEOTIDE SEQUENCE [LARGE SCALE GENOMIC DNA]</scope>
    <source>
        <strain evidence="11">WWJ-16</strain>
    </source>
</reference>
<comment type="similarity">
    <text evidence="7">Belongs to the TonB-dependent receptor family.</text>
</comment>
<comment type="caution">
    <text evidence="10">The sequence shown here is derived from an EMBL/GenBank/DDBJ whole genome shotgun (WGS) entry which is preliminary data.</text>
</comment>
<keyword evidence="8" id="KW-0732">Signal</keyword>
<evidence type="ECO:0000256" key="1">
    <source>
        <dbReference type="ARBA" id="ARBA00004571"/>
    </source>
</evidence>
<protein>
    <submittedName>
        <fullName evidence="10">SusC/RagA family TonB-linked outer membrane protein</fullName>
    </submittedName>
</protein>
<dbReference type="PROSITE" id="PS52016">
    <property type="entry name" value="TONB_DEPENDENT_REC_3"/>
    <property type="match status" value="1"/>
</dbReference>
<sequence length="1076" mass="117889">MKRKLHHFLVLFAVFMLQSAFAQRTVSGTITDDSGLPIPGANVLIKETKAGVQTDVDGKFSIKAEANQTLVVSFIGYITKEVAASETNLKIKLKSDAVGLDEVVVTAQGIKRDKKSLGYASQQIAGGDLNGGATDANVSNLLSGKIAGVEIRRNNNMGGSTNVVIRGSKSLTGNNQALWVIDGVPIDNSNTNFTSQQQGSSGYDYGNTASDINQEDIESINVLKGAAATALYGSRAANGVVLITTKKGRSKDKGIGVTFNSSYTVGTIDRSTFPKYQDKYGAGYGMYYGDPSGYFDYFDVNGDGIDDLVAPTYEDASYGAPFQGQSVYQWTSFTPYSSNYGQPTPWRAAANGPISFFNKSIISNNSVTLETANDKSSLLMTLTNYDEKGIMPNSNLKKNQISSRFSHKVTDKFTVNSYASVTLQKTTGRNSTGYNDNIMSNFRQWWETNVDIKDLEQVYNNSGGQNITWNFADVSSPDGLVPIFWDNPYFTRYKNYSSDRRNRLIGYISGTYEIAKWLNATGRISLDTYNQLQEERRAIGSIPTGFGLSPVDEGSGYQRYTKGFTEINYDFMLNFNKKFGQNISLTGVLGTNVRRQNLDGVLASTIGGLVVPELYALSNSMYELPFPVETKYHWGVNGIYAQGSLGYKDTYFMEASLRRDASSTLPVGQNVYYYPALSGSVILSNLLKVDALNFAKFRANYAEVGNDAPPLSLVNTFQRDLNFHGNPVYTLPNTNKNPQLKPERTKSFELGLEASFLKKRLGFDVSFYNNRSVDQIVSGAVSSASGVTNAVVNGGEIQNRGLELQLTGTPIKTDDFQWNVTVNWSRNRNKVISLPAGLENLQLGSFQGGITINAAPGEPYGAIKGTDFIYHPNGQPIIDQSTGRYLETTTSDNIIGNINPDWIGGIRNNISYKNLALSFLIDMQKGGDIFSLDMYYGLATGLYPETADNGVRETGVILPGVAPNGSPNTVYTVAPEYYGNNYGYRRTPDKAFVYDASFIKLREVSLTYNFNKKILKNAFIKDAKVSLVGTNLWIIHKNLPYADPESGLTSGNLSRGYSVGSLPTTRNIGVNLTLKF</sequence>
<dbReference type="Pfam" id="PF13715">
    <property type="entry name" value="CarbopepD_reg_2"/>
    <property type="match status" value="1"/>
</dbReference>
<dbReference type="InterPro" id="IPR023996">
    <property type="entry name" value="TonB-dep_OMP_SusC/RagA"/>
</dbReference>
<dbReference type="RefSeq" id="WP_129461911.1">
    <property type="nucleotide sequence ID" value="NZ_SBKN01000006.1"/>
</dbReference>
<dbReference type="Gene3D" id="2.60.40.1120">
    <property type="entry name" value="Carboxypeptidase-like, regulatory domain"/>
    <property type="match status" value="1"/>
</dbReference>
<evidence type="ECO:0000259" key="9">
    <source>
        <dbReference type="Pfam" id="PF07715"/>
    </source>
</evidence>
<dbReference type="Pfam" id="PF07715">
    <property type="entry name" value="Plug"/>
    <property type="match status" value="1"/>
</dbReference>
<dbReference type="InterPro" id="IPR037066">
    <property type="entry name" value="Plug_dom_sf"/>
</dbReference>
<feature type="domain" description="TonB-dependent receptor plug" evidence="9">
    <location>
        <begin position="121"/>
        <end position="240"/>
    </location>
</feature>
<evidence type="ECO:0000256" key="7">
    <source>
        <dbReference type="PROSITE-ProRule" id="PRU01360"/>
    </source>
</evidence>
<evidence type="ECO:0000313" key="11">
    <source>
        <dbReference type="Proteomes" id="UP000289857"/>
    </source>
</evidence>
<evidence type="ECO:0000256" key="3">
    <source>
        <dbReference type="ARBA" id="ARBA00022452"/>
    </source>
</evidence>
<dbReference type="InterPro" id="IPR039426">
    <property type="entry name" value="TonB-dep_rcpt-like"/>
</dbReference>
<dbReference type="InterPro" id="IPR023997">
    <property type="entry name" value="TonB-dep_OMP_SusC/RagA_CS"/>
</dbReference>